<reference evidence="2" key="1">
    <citation type="journal article" date="2019" name="Int. J. Syst. Evol. Microbiol.">
        <title>The Global Catalogue of Microorganisms (GCM) 10K type strain sequencing project: providing services to taxonomists for standard genome sequencing and annotation.</title>
        <authorList>
            <consortium name="The Broad Institute Genomics Platform"/>
            <consortium name="The Broad Institute Genome Sequencing Center for Infectious Disease"/>
            <person name="Wu L."/>
            <person name="Ma J."/>
        </authorList>
    </citation>
    <scope>NUCLEOTIDE SEQUENCE [LARGE SCALE GENOMIC DNA]</scope>
    <source>
        <strain evidence="2">CGMCC 1.15795</strain>
    </source>
</reference>
<sequence length="312" mass="34597">MKGVWWHWSNKLLVGALGFVLTACPGNRTKEVPLQDRETQVLLQKSGARDYSLNNALAAALPGLNCISQARLGRHLVLAQPGATYDTQDTSVVLVIPYRPTDPKASAGVFSNVKERYVLLNPDYIRSWVLKNSLSGTNTALPDVLNLVLLHELGHFRLGRTGRFDEPVAAAPRTGQMEMQEVTPQYLTTDKRLELAVDSVAIGLVNQAARPGSPPACFSTAVTVQLLVPGANFNLAGHRTVDQFGSPHILYLPDYTSTHPNLELRLAFMAYYLHRTPEGRQQIDDYLYAREVAPIHRQEMDPRIFQGNGLKF</sequence>
<name>A0ABW4QYN5_9BACT</name>
<comment type="caution">
    <text evidence="1">The sequence shown here is derived from an EMBL/GenBank/DDBJ whole genome shotgun (WGS) entry which is preliminary data.</text>
</comment>
<dbReference type="Proteomes" id="UP001597197">
    <property type="component" value="Unassembled WGS sequence"/>
</dbReference>
<organism evidence="1 2">
    <name type="scientific">Hymenobacter bucti</name>
    <dbReference type="NCBI Taxonomy" id="1844114"/>
    <lineage>
        <taxon>Bacteria</taxon>
        <taxon>Pseudomonadati</taxon>
        <taxon>Bacteroidota</taxon>
        <taxon>Cytophagia</taxon>
        <taxon>Cytophagales</taxon>
        <taxon>Hymenobacteraceae</taxon>
        <taxon>Hymenobacter</taxon>
    </lineage>
</organism>
<dbReference type="EMBL" id="JBHUFD010000012">
    <property type="protein sequence ID" value="MFD1874515.1"/>
    <property type="molecule type" value="Genomic_DNA"/>
</dbReference>
<evidence type="ECO:0008006" key="3">
    <source>
        <dbReference type="Google" id="ProtNLM"/>
    </source>
</evidence>
<gene>
    <name evidence="1" type="ORF">ACFSDX_18885</name>
</gene>
<keyword evidence="2" id="KW-1185">Reference proteome</keyword>
<evidence type="ECO:0000313" key="2">
    <source>
        <dbReference type="Proteomes" id="UP001597197"/>
    </source>
</evidence>
<proteinExistence type="predicted"/>
<accession>A0ABW4QYN5</accession>
<protein>
    <recommendedName>
        <fullName evidence="3">Peptidase M48 domain-containing protein</fullName>
    </recommendedName>
</protein>
<evidence type="ECO:0000313" key="1">
    <source>
        <dbReference type="EMBL" id="MFD1874515.1"/>
    </source>
</evidence>
<dbReference type="RefSeq" id="WP_382316385.1">
    <property type="nucleotide sequence ID" value="NZ_JBHUFD010000012.1"/>
</dbReference>
<dbReference type="PROSITE" id="PS51257">
    <property type="entry name" value="PROKAR_LIPOPROTEIN"/>
    <property type="match status" value="1"/>
</dbReference>